<dbReference type="InterPro" id="IPR010802">
    <property type="entry name" value="DUF1400"/>
</dbReference>
<dbReference type="EMBL" id="JBBWYZ010000014">
    <property type="protein sequence ID" value="MEK9513439.1"/>
    <property type="molecule type" value="Genomic_DNA"/>
</dbReference>
<evidence type="ECO:0000256" key="1">
    <source>
        <dbReference type="SAM" id="Phobius"/>
    </source>
</evidence>
<dbReference type="Pfam" id="PF07176">
    <property type="entry name" value="DUF1400"/>
    <property type="match status" value="1"/>
</dbReference>
<feature type="domain" description="DUF1400" evidence="2">
    <location>
        <begin position="51"/>
        <end position="171"/>
    </location>
</feature>
<keyword evidence="3" id="KW-0378">Hydrolase</keyword>
<comment type="caution">
    <text evidence="3">The sequence shown here is derived from an EMBL/GenBank/DDBJ whole genome shotgun (WGS) entry which is preliminary data.</text>
</comment>
<dbReference type="GO" id="GO:0016787">
    <property type="term" value="F:hydrolase activity"/>
    <property type="evidence" value="ECO:0007669"/>
    <property type="project" value="UniProtKB-KW"/>
</dbReference>
<gene>
    <name evidence="3" type="ORF">AAEJ74_17625</name>
</gene>
<protein>
    <submittedName>
        <fullName evidence="3">Alpha/beta hydrolase</fullName>
    </submittedName>
</protein>
<feature type="transmembrane region" description="Helical" evidence="1">
    <location>
        <begin position="26"/>
        <end position="45"/>
    </location>
</feature>
<keyword evidence="4" id="KW-1185">Reference proteome</keyword>
<keyword evidence="1" id="KW-1133">Transmembrane helix</keyword>
<name>A0ABU9EN89_LIMFS</name>
<dbReference type="RefSeq" id="WP_006622518.1">
    <property type="nucleotide sequence ID" value="NZ_JBBWYZ010000014.1"/>
</dbReference>
<evidence type="ECO:0000313" key="3">
    <source>
        <dbReference type="EMBL" id="MEK9513439.1"/>
    </source>
</evidence>
<accession>A0ABU9EN89</accession>
<proteinExistence type="predicted"/>
<reference evidence="3 4" key="1">
    <citation type="journal article" date="2024" name="Front. Microbiol.">
        <title>Transcriptomic insights into the dominance of two phototrophs throughout the water column of a tropical hypersaline-alkaline crater lake (Dziani Dzaha, Mayotte).</title>
        <authorList>
            <person name="Duperron S."/>
            <person name="Halary S."/>
            <person name="Bouly J.-P."/>
            <person name="Roussel T."/>
            <person name="Hugoni M."/>
            <person name="Bruto M."/>
            <person name="Oger P."/>
            <person name="Duval C."/>
            <person name="Woo A."/>
            <person name="Jezequiel D."/>
            <person name="Ader M."/>
            <person name="Leboulanger C."/>
            <person name="Agogue H."/>
            <person name="Grossi V."/>
            <person name="Trousselier M."/>
            <person name="Bernard C."/>
        </authorList>
    </citation>
    <scope>NUCLEOTIDE SEQUENCE [LARGE SCALE GENOMIC DNA]</scope>
    <source>
        <strain evidence="3 4">PMC 851.14</strain>
    </source>
</reference>
<evidence type="ECO:0000313" key="4">
    <source>
        <dbReference type="Proteomes" id="UP001387447"/>
    </source>
</evidence>
<evidence type="ECO:0000259" key="2">
    <source>
        <dbReference type="Pfam" id="PF07176"/>
    </source>
</evidence>
<dbReference type="Proteomes" id="UP001387447">
    <property type="component" value="Unassembled WGS sequence"/>
</dbReference>
<organism evidence="3 4">
    <name type="scientific">Limnospira fusiformis PMC 851.14</name>
    <dbReference type="NCBI Taxonomy" id="2219512"/>
    <lineage>
        <taxon>Bacteria</taxon>
        <taxon>Bacillati</taxon>
        <taxon>Cyanobacteriota</taxon>
        <taxon>Cyanophyceae</taxon>
        <taxon>Oscillatoriophycideae</taxon>
        <taxon>Oscillatoriales</taxon>
        <taxon>Sirenicapillariaceae</taxon>
        <taxon>Limnospira</taxon>
    </lineage>
</organism>
<keyword evidence="1" id="KW-0812">Transmembrane</keyword>
<keyword evidence="1" id="KW-0472">Membrane</keyword>
<sequence>MNFSLKSFRQGLRSPYSVFTKGISKYISLSLVMIVGITASLTIFMSRPAPAVEAIQLIYGPASISLEFQDLETFAETGEKSNQLNSLFTLAELSDSQITTFRNALNFGVNVPTDTVNSLLGSSYGRLAVGAFSLFINPGSSIDNIVDDVLSALRDSTRDGRLTMLDVVLGFQSVDTITVDVNNLMSLYDDVSELGEQAIEFLRAQPEIRQLICD</sequence>